<protein>
    <recommendedName>
        <fullName evidence="4">Phage tail protein</fullName>
    </recommendedName>
</protein>
<gene>
    <name evidence="2" type="ORF">DI556_09825</name>
</gene>
<dbReference type="EMBL" id="QFPW01000006">
    <property type="protein sequence ID" value="PZQ49760.1"/>
    <property type="molecule type" value="Genomic_DNA"/>
</dbReference>
<dbReference type="AlphaFoldDB" id="A0A2W5QEC1"/>
<evidence type="ECO:0008006" key="4">
    <source>
        <dbReference type="Google" id="ProtNLM"/>
    </source>
</evidence>
<evidence type="ECO:0000313" key="2">
    <source>
        <dbReference type="EMBL" id="PZQ49760.1"/>
    </source>
</evidence>
<feature type="region of interest" description="Disordered" evidence="1">
    <location>
        <begin position="215"/>
        <end position="234"/>
    </location>
</feature>
<reference evidence="2 3" key="1">
    <citation type="submission" date="2017-08" db="EMBL/GenBank/DDBJ databases">
        <title>Infants hospitalized years apart are colonized by the same room-sourced microbial strains.</title>
        <authorList>
            <person name="Brooks B."/>
            <person name="Olm M.R."/>
            <person name="Firek B.A."/>
            <person name="Baker R."/>
            <person name="Thomas B.C."/>
            <person name="Morowitz M.J."/>
            <person name="Banfield J.F."/>
        </authorList>
    </citation>
    <scope>NUCLEOTIDE SEQUENCE [LARGE SCALE GENOMIC DNA]</scope>
    <source>
        <strain evidence="2">S2_005_002_R2_34</strain>
    </source>
</reference>
<sequence length="303" mass="32875">MLLYDRVVQVAVGEAGATGTAVSGLRCGFQVKKTEDSKENEVRLTVYNASDTTRAALERVANRVTISAGYAASGPQLLAVGDILSGVTDFGMPDLVTSVEAADAGTALRTARASVSYRAGTPARKMVDDLVARLEVDRPEYQIDLEGSFTSGWAFAGKVRDGLDQLAARFGFSWSIQNNALQITKAREPSPRQAVFLSADTGMIGVPSLLDDVRTSDEQSADAKKAGKAPKNETALQERLRLRRMEKPGLRVRSLLNPALVPGDPVLIRSLYRGDKACRILNVVHRGDTHSQEWYSEIECVEY</sequence>
<comment type="caution">
    <text evidence="2">The sequence shown here is derived from an EMBL/GenBank/DDBJ whole genome shotgun (WGS) entry which is preliminary data.</text>
</comment>
<name>A0A2W5QEC1_RHOSU</name>
<organism evidence="2 3">
    <name type="scientific">Rhodovulum sulfidophilum</name>
    <name type="common">Rhodobacter sulfidophilus</name>
    <dbReference type="NCBI Taxonomy" id="35806"/>
    <lineage>
        <taxon>Bacteria</taxon>
        <taxon>Pseudomonadati</taxon>
        <taxon>Pseudomonadota</taxon>
        <taxon>Alphaproteobacteria</taxon>
        <taxon>Rhodobacterales</taxon>
        <taxon>Paracoccaceae</taxon>
        <taxon>Rhodovulum</taxon>
    </lineage>
</organism>
<proteinExistence type="predicted"/>
<accession>A0A2W5QEC1</accession>
<feature type="compositionally biased region" description="Basic and acidic residues" evidence="1">
    <location>
        <begin position="215"/>
        <end position="225"/>
    </location>
</feature>
<evidence type="ECO:0000313" key="3">
    <source>
        <dbReference type="Proteomes" id="UP000249185"/>
    </source>
</evidence>
<evidence type="ECO:0000256" key="1">
    <source>
        <dbReference type="SAM" id="MobiDB-lite"/>
    </source>
</evidence>
<dbReference type="Proteomes" id="UP000249185">
    <property type="component" value="Unassembled WGS sequence"/>
</dbReference>